<dbReference type="PROSITE" id="PS00109">
    <property type="entry name" value="PROTEIN_KINASE_TYR"/>
    <property type="match status" value="1"/>
</dbReference>
<dbReference type="GO" id="GO:0005737">
    <property type="term" value="C:cytoplasm"/>
    <property type="evidence" value="ECO:0007669"/>
    <property type="project" value="TreeGrafter"/>
</dbReference>
<sequence>MTRQTLAISLGQYSSAGTKAENQDFHGALTPDGADLATKGIALALADGISTSRRGAEAAAIAVNSFLTDYFCTSEGWSVRKSGECVIGATNSWMHAENARYRPREEGEDREAAGLICTLSAIVFKSRSAHIFHVGDAQVLRLTGRQAEVLTTEHRIHLGGGESYLGRAMGANPQLEVEYRKLAVEAGDIFLLSTDGVHEFVGTADLLTAIEQCRDLDEAAKRLADLAADRGSGDNLTVQIARVESLPQGDVGDLLGGDLRLAPAPVLEEGQDFEGYRILRQLHSGPRSHAYLARHAEDDADVVIKVPSTERSQDADALAGLLLEEWVMRRLDHPNLLSAVPLHAARAHVFSVSRHVSGRTLHQWILDNAPGQIAPVRRIVNQVSAGLEAMHRREMLHRDLRPHNIMIDESGHATIIDFGSTQVAGLDEIAMPEMEDAAYAGTIQYSAPELYLGEAASVASDVFSLGVIAYHMLTGSLPYGARVSAADTARAQRKLAYIPAASRNPDIPEWVDAALARAVAVDPAKRYATPAEFVSDLARPNPELLRNTLPLLQRGSLNTWRLIALVLAAALVISIITRPDFAPSRPPAEKEESDP</sequence>
<dbReference type="SUPFAM" id="SSF81606">
    <property type="entry name" value="PP2C-like"/>
    <property type="match status" value="1"/>
</dbReference>
<keyword evidence="1" id="KW-0547">Nucleotide-binding</keyword>
<dbReference type="SMART" id="SM00331">
    <property type="entry name" value="PP2C_SIG"/>
    <property type="match status" value="1"/>
</dbReference>
<organism evidence="5 6">
    <name type="scientific">Alteraurantiacibacter aquimixticola</name>
    <dbReference type="NCBI Taxonomy" id="2489173"/>
    <lineage>
        <taxon>Bacteria</taxon>
        <taxon>Pseudomonadati</taxon>
        <taxon>Pseudomonadota</taxon>
        <taxon>Alphaproteobacteria</taxon>
        <taxon>Sphingomonadales</taxon>
        <taxon>Erythrobacteraceae</taxon>
        <taxon>Alteraurantiacibacter</taxon>
    </lineage>
</organism>
<dbReference type="SMART" id="SM00219">
    <property type="entry name" value="TyrKc"/>
    <property type="match status" value="1"/>
</dbReference>
<dbReference type="PANTHER" id="PTHR24346">
    <property type="entry name" value="MAP/MICROTUBULE AFFINITY-REGULATING KINASE"/>
    <property type="match status" value="1"/>
</dbReference>
<dbReference type="CDD" id="cd00143">
    <property type="entry name" value="PP2Cc"/>
    <property type="match status" value="1"/>
</dbReference>
<evidence type="ECO:0000313" key="5">
    <source>
        <dbReference type="EMBL" id="TIX51229.1"/>
    </source>
</evidence>
<dbReference type="InterPro" id="IPR020635">
    <property type="entry name" value="Tyr_kinase_cat_dom"/>
</dbReference>
<dbReference type="PANTHER" id="PTHR24346:SF30">
    <property type="entry name" value="MATERNAL EMBRYONIC LEUCINE ZIPPER KINASE"/>
    <property type="match status" value="1"/>
</dbReference>
<gene>
    <name evidence="5" type="ORF">E5222_01795</name>
</gene>
<dbReference type="InterPro" id="IPR008266">
    <property type="entry name" value="Tyr_kinase_AS"/>
</dbReference>
<dbReference type="Gene3D" id="3.60.40.10">
    <property type="entry name" value="PPM-type phosphatase domain"/>
    <property type="match status" value="1"/>
</dbReference>
<feature type="domain" description="PPM-type phosphatase" evidence="4">
    <location>
        <begin position="9"/>
        <end position="243"/>
    </location>
</feature>
<dbReference type="SUPFAM" id="SSF56112">
    <property type="entry name" value="Protein kinase-like (PK-like)"/>
    <property type="match status" value="1"/>
</dbReference>
<reference evidence="5 6" key="1">
    <citation type="submission" date="2019-04" db="EMBL/GenBank/DDBJ databases">
        <title>Altererythrobacter aquimixticola sp. nov., isolated from sediment of junction between the ocean and a freshwater spring.</title>
        <authorList>
            <person name="Yoon J.-H."/>
        </authorList>
    </citation>
    <scope>NUCLEOTIDE SEQUENCE [LARGE SCALE GENOMIC DNA]</scope>
    <source>
        <strain evidence="5 6">SSKS-13</strain>
    </source>
</reference>
<dbReference type="PROSITE" id="PS51746">
    <property type="entry name" value="PPM_2"/>
    <property type="match status" value="1"/>
</dbReference>
<evidence type="ECO:0000259" key="3">
    <source>
        <dbReference type="PROSITE" id="PS50011"/>
    </source>
</evidence>
<dbReference type="RefSeq" id="WP_136691937.1">
    <property type="nucleotide sequence ID" value="NZ_SSHH01000001.1"/>
</dbReference>
<dbReference type="OrthoDB" id="9801841at2"/>
<dbReference type="GO" id="GO:0004674">
    <property type="term" value="F:protein serine/threonine kinase activity"/>
    <property type="evidence" value="ECO:0007669"/>
    <property type="project" value="TreeGrafter"/>
</dbReference>
<dbReference type="AlphaFoldDB" id="A0A4T3F465"/>
<dbReference type="Gene3D" id="1.10.510.10">
    <property type="entry name" value="Transferase(Phosphotransferase) domain 1"/>
    <property type="match status" value="1"/>
</dbReference>
<evidence type="ECO:0000259" key="4">
    <source>
        <dbReference type="PROSITE" id="PS51746"/>
    </source>
</evidence>
<keyword evidence="6" id="KW-1185">Reference proteome</keyword>
<keyword evidence="5" id="KW-0808">Transferase</keyword>
<feature type="domain" description="Protein kinase" evidence="3">
    <location>
        <begin position="276"/>
        <end position="544"/>
    </location>
</feature>
<protein>
    <submittedName>
        <fullName evidence="5">Bifunctional protein-serine/threonine kinase/phosphatase</fullName>
    </submittedName>
</protein>
<dbReference type="Pfam" id="PF00069">
    <property type="entry name" value="Pkinase"/>
    <property type="match status" value="1"/>
</dbReference>
<dbReference type="InterPro" id="IPR001932">
    <property type="entry name" value="PPM-type_phosphatase-like_dom"/>
</dbReference>
<accession>A0A4T3F465</accession>
<keyword evidence="5" id="KW-0418">Kinase</keyword>
<proteinExistence type="predicted"/>
<dbReference type="SMART" id="SM00332">
    <property type="entry name" value="PP2Cc"/>
    <property type="match status" value="1"/>
</dbReference>
<dbReference type="Proteomes" id="UP000309389">
    <property type="component" value="Unassembled WGS sequence"/>
</dbReference>
<evidence type="ECO:0000256" key="2">
    <source>
        <dbReference type="ARBA" id="ARBA00022840"/>
    </source>
</evidence>
<dbReference type="Gene3D" id="3.30.200.20">
    <property type="entry name" value="Phosphorylase Kinase, domain 1"/>
    <property type="match status" value="1"/>
</dbReference>
<dbReference type="CDD" id="cd14014">
    <property type="entry name" value="STKc_PknB_like"/>
    <property type="match status" value="1"/>
</dbReference>
<dbReference type="InterPro" id="IPR036457">
    <property type="entry name" value="PPM-type-like_dom_sf"/>
</dbReference>
<dbReference type="InterPro" id="IPR011009">
    <property type="entry name" value="Kinase-like_dom_sf"/>
</dbReference>
<dbReference type="EMBL" id="SSHH01000001">
    <property type="protein sequence ID" value="TIX51229.1"/>
    <property type="molecule type" value="Genomic_DNA"/>
</dbReference>
<dbReference type="PROSITE" id="PS50011">
    <property type="entry name" value="PROTEIN_KINASE_DOM"/>
    <property type="match status" value="1"/>
</dbReference>
<dbReference type="GO" id="GO:0035556">
    <property type="term" value="P:intracellular signal transduction"/>
    <property type="evidence" value="ECO:0007669"/>
    <property type="project" value="TreeGrafter"/>
</dbReference>
<comment type="caution">
    <text evidence="5">The sequence shown here is derived from an EMBL/GenBank/DDBJ whole genome shotgun (WGS) entry which is preliminary data.</text>
</comment>
<dbReference type="GO" id="GO:0004713">
    <property type="term" value="F:protein tyrosine kinase activity"/>
    <property type="evidence" value="ECO:0007669"/>
    <property type="project" value="InterPro"/>
</dbReference>
<keyword evidence="2" id="KW-0067">ATP-binding</keyword>
<name>A0A4T3F465_9SPHN</name>
<dbReference type="Pfam" id="PF13672">
    <property type="entry name" value="PP2C_2"/>
    <property type="match status" value="1"/>
</dbReference>
<dbReference type="GO" id="GO:0005524">
    <property type="term" value="F:ATP binding"/>
    <property type="evidence" value="ECO:0007669"/>
    <property type="project" value="UniProtKB-KW"/>
</dbReference>
<evidence type="ECO:0000313" key="6">
    <source>
        <dbReference type="Proteomes" id="UP000309389"/>
    </source>
</evidence>
<evidence type="ECO:0000256" key="1">
    <source>
        <dbReference type="ARBA" id="ARBA00022741"/>
    </source>
</evidence>
<dbReference type="InterPro" id="IPR000719">
    <property type="entry name" value="Prot_kinase_dom"/>
</dbReference>